<keyword evidence="1 3" id="KW-0159">Chromosome partition</keyword>
<keyword evidence="3" id="KW-0131">Cell cycle</keyword>
<evidence type="ECO:0000256" key="3">
    <source>
        <dbReference type="HAMAP-Rule" id="MF_01805"/>
    </source>
</evidence>
<keyword evidence="3" id="KW-0132">Cell division</keyword>
<dbReference type="AlphaFoldDB" id="A0A9Q8ZU22"/>
<evidence type="ECO:0000313" key="4">
    <source>
        <dbReference type="EMBL" id="USS89609.1"/>
    </source>
</evidence>
<dbReference type="HAMAP" id="MF_01805">
    <property type="entry name" value="ScpA"/>
    <property type="match status" value="1"/>
</dbReference>
<dbReference type="InterPro" id="IPR023093">
    <property type="entry name" value="ScpA-like_C"/>
</dbReference>
<dbReference type="Gene3D" id="6.10.250.2410">
    <property type="match status" value="1"/>
</dbReference>
<dbReference type="Gene3D" id="1.10.10.580">
    <property type="entry name" value="Structural maintenance of chromosome 1. Chain E"/>
    <property type="match status" value="1"/>
</dbReference>
<organism evidence="4 5">
    <name type="scientific">Fructilactobacillus cliffordii</name>
    <dbReference type="NCBI Taxonomy" id="2940299"/>
    <lineage>
        <taxon>Bacteria</taxon>
        <taxon>Bacillati</taxon>
        <taxon>Bacillota</taxon>
        <taxon>Bacilli</taxon>
        <taxon>Lactobacillales</taxon>
        <taxon>Lactobacillaceae</taxon>
        <taxon>Fructilactobacillus</taxon>
    </lineage>
</organism>
<dbReference type="Pfam" id="PF02616">
    <property type="entry name" value="SMC_ScpA"/>
    <property type="match status" value="1"/>
</dbReference>
<dbReference type="Proteomes" id="UP001055911">
    <property type="component" value="Chromosome"/>
</dbReference>
<reference evidence="4" key="1">
    <citation type="submission" date="2022-05" db="EMBL/GenBank/DDBJ databases">
        <authorList>
            <person name="Oliphant S.A."/>
            <person name="Watson-Haigh N.S."/>
            <person name="Sumby K.M."/>
            <person name="Gardner J.M."/>
            <person name="Jiranek V."/>
        </authorList>
    </citation>
    <scope>NUCLEOTIDE SEQUENCE</scope>
    <source>
        <strain evidence="4">KI4_B1</strain>
    </source>
</reference>
<gene>
    <name evidence="3" type="primary">scpA</name>
    <name evidence="4" type="ORF">M3M40_02135</name>
</gene>
<dbReference type="GO" id="GO:0051301">
    <property type="term" value="P:cell division"/>
    <property type="evidence" value="ECO:0007669"/>
    <property type="project" value="UniProtKB-KW"/>
</dbReference>
<dbReference type="EMBL" id="CP097119">
    <property type="protein sequence ID" value="USS89609.1"/>
    <property type="molecule type" value="Genomic_DNA"/>
</dbReference>
<dbReference type="GO" id="GO:0006260">
    <property type="term" value="P:DNA replication"/>
    <property type="evidence" value="ECO:0007669"/>
    <property type="project" value="UniProtKB-UniRule"/>
</dbReference>
<keyword evidence="3" id="KW-0963">Cytoplasm</keyword>
<evidence type="ECO:0000256" key="2">
    <source>
        <dbReference type="ARBA" id="ARBA00044777"/>
    </source>
</evidence>
<comment type="similarity">
    <text evidence="3">Belongs to the ScpA family.</text>
</comment>
<sequence length="246" mass="29129">MSNATLKIHLTDFDGPLELLLHLIKDSEMDIYDINIKEITDQYFKYLQKMKETQLEVAGEFFVMAAKLMHIKSQWLLAEEINDDQEEEDPRADLVEQLLEYKRYQQASHRLQKRERQQQKLHTIIPSRRNQDVEIAAHEFEVMVLQNAWQRIIRRKRQVNVGPLNQIEEWRFSLADQAAFIIDQVQQNPTQPLFFSQLFSPRSEPEEIVTDFLAVLTLAKQQVVRITQTQGKTNFIIESRKNKHVN</sequence>
<comment type="subcellular location">
    <subcellularLocation>
        <location evidence="3">Cytoplasm</location>
    </subcellularLocation>
    <text evidence="3">Associated with two foci at the outer edges of the nucleoid region in young cells, and at four foci within both cell halves in older cells.</text>
</comment>
<dbReference type="GO" id="GO:0007059">
    <property type="term" value="P:chromosome segregation"/>
    <property type="evidence" value="ECO:0007669"/>
    <property type="project" value="UniProtKB-UniRule"/>
</dbReference>
<evidence type="ECO:0000256" key="1">
    <source>
        <dbReference type="ARBA" id="ARBA00022829"/>
    </source>
</evidence>
<dbReference type="PANTHER" id="PTHR33969">
    <property type="entry name" value="SEGREGATION AND CONDENSATION PROTEIN A"/>
    <property type="match status" value="1"/>
</dbReference>
<comment type="function">
    <text evidence="3">Participates in chromosomal partition during cell division. May act via the formation of a condensin-like complex containing Smc and ScpB that pull DNA away from mid-cell into both cell halves.</text>
</comment>
<comment type="subunit">
    <text evidence="3">Component of a cohesin-like complex composed of ScpA, ScpB and the Smc homodimer, in which ScpA and ScpB bind to the head domain of Smc. The presence of the three proteins is required for the association of the complex with DNA.</text>
</comment>
<name>A0A9Q8ZU22_9LACO</name>
<evidence type="ECO:0000313" key="5">
    <source>
        <dbReference type="Proteomes" id="UP001055911"/>
    </source>
</evidence>
<keyword evidence="5" id="KW-1185">Reference proteome</keyword>
<protein>
    <recommendedName>
        <fullName evidence="2 3">Segregation and condensation protein A</fullName>
    </recommendedName>
</protein>
<dbReference type="PANTHER" id="PTHR33969:SF2">
    <property type="entry name" value="SEGREGATION AND CONDENSATION PROTEIN A"/>
    <property type="match status" value="1"/>
</dbReference>
<dbReference type="GO" id="GO:0005737">
    <property type="term" value="C:cytoplasm"/>
    <property type="evidence" value="ECO:0007669"/>
    <property type="project" value="UniProtKB-SubCell"/>
</dbReference>
<dbReference type="RefSeq" id="WP_252767158.1">
    <property type="nucleotide sequence ID" value="NZ_CP097119.1"/>
</dbReference>
<accession>A0A9Q8ZU22</accession>
<dbReference type="InterPro" id="IPR003768">
    <property type="entry name" value="ScpA"/>
</dbReference>
<proteinExistence type="inferred from homology"/>